<dbReference type="EMBL" id="OE842822">
    <property type="protein sequence ID" value="CAD7601494.1"/>
    <property type="molecule type" value="Genomic_DNA"/>
</dbReference>
<sequence length="223" mass="24845">MQVPQRGCPVDQRLLREGGGIGEIGRSGGVIEESVLYFVVEKGFMTVVCWGKKELLAKSPRSQLCLKVVCWGKKELLAKSPRSQLCLKVVCWGKKELLAKSPRSQLCLKVVCCGKKELLAKSPRSQLCLKVVCWGKKDLLAKTPRFQLCLKVVCRGKKELLATSTNQRCQTCLIFEEHQQDETDSLDNQKRPASVVAWSNALLSCWTSLPKTGRSGFDPGRVH</sequence>
<gene>
    <name evidence="1" type="ORF">TGEB3V08_LOCUS7978</name>
</gene>
<proteinExistence type="predicted"/>
<accession>A0A7R9K2M2</accession>
<reference evidence="1" key="1">
    <citation type="submission" date="2020-11" db="EMBL/GenBank/DDBJ databases">
        <authorList>
            <person name="Tran Van P."/>
        </authorList>
    </citation>
    <scope>NUCLEOTIDE SEQUENCE</scope>
</reference>
<evidence type="ECO:0000313" key="1">
    <source>
        <dbReference type="EMBL" id="CAD7601494.1"/>
    </source>
</evidence>
<name>A0A7R9K2M2_TIMGE</name>
<organism evidence="1">
    <name type="scientific">Timema genevievae</name>
    <name type="common">Walking stick</name>
    <dbReference type="NCBI Taxonomy" id="629358"/>
    <lineage>
        <taxon>Eukaryota</taxon>
        <taxon>Metazoa</taxon>
        <taxon>Ecdysozoa</taxon>
        <taxon>Arthropoda</taxon>
        <taxon>Hexapoda</taxon>
        <taxon>Insecta</taxon>
        <taxon>Pterygota</taxon>
        <taxon>Neoptera</taxon>
        <taxon>Polyneoptera</taxon>
        <taxon>Phasmatodea</taxon>
        <taxon>Timematodea</taxon>
        <taxon>Timematoidea</taxon>
        <taxon>Timematidae</taxon>
        <taxon>Timema</taxon>
    </lineage>
</organism>
<protein>
    <submittedName>
        <fullName evidence="1">Uncharacterized protein</fullName>
    </submittedName>
</protein>
<dbReference type="AlphaFoldDB" id="A0A7R9K2M2"/>